<dbReference type="GO" id="GO:0003735">
    <property type="term" value="F:structural constituent of ribosome"/>
    <property type="evidence" value="ECO:0007669"/>
    <property type="project" value="InterPro"/>
</dbReference>
<name>H6N8F5_MYCHN</name>
<dbReference type="STRING" id="1111676.MHC_05365"/>
<comment type="function">
    <text evidence="5">One of two assembly initiator proteins, it binds directly to the 5'-end of the 23S rRNA, where it nucleates assembly of the 50S subunit.</text>
</comment>
<dbReference type="InterPro" id="IPR014722">
    <property type="entry name" value="Rib_uL2_dom2"/>
</dbReference>
<comment type="similarity">
    <text evidence="1 5">Belongs to the universal ribosomal protein uL24 family.</text>
</comment>
<dbReference type="HOGENOM" id="CLU_093315_2_0_14"/>
<dbReference type="NCBIfam" id="TIGR01079">
    <property type="entry name" value="rplX_bact"/>
    <property type="match status" value="1"/>
</dbReference>
<evidence type="ECO:0000256" key="5">
    <source>
        <dbReference type="HAMAP-Rule" id="MF_01326"/>
    </source>
</evidence>
<dbReference type="HAMAP" id="MF_01326_B">
    <property type="entry name" value="Ribosomal_uL24_B"/>
    <property type="match status" value="1"/>
</dbReference>
<dbReference type="Proteomes" id="UP000009135">
    <property type="component" value="Chromosome"/>
</dbReference>
<dbReference type="EMBL" id="CP003199">
    <property type="protein sequence ID" value="AEW45927.1"/>
    <property type="molecule type" value="Genomic_DNA"/>
</dbReference>
<protein>
    <recommendedName>
        <fullName evidence="4 5">Large ribosomal subunit protein uL24</fullName>
    </recommendedName>
</protein>
<dbReference type="GO" id="GO:0019843">
    <property type="term" value="F:rRNA binding"/>
    <property type="evidence" value="ECO:0007669"/>
    <property type="project" value="UniProtKB-UniRule"/>
</dbReference>
<dbReference type="InterPro" id="IPR008991">
    <property type="entry name" value="Translation_prot_SH3-like_sf"/>
</dbReference>
<reference evidence="7 8" key="1">
    <citation type="journal article" date="2012" name="J. Bacteriol.">
        <title>Complete genome sequence of Mycoplasma haemocanis strain Illinois.</title>
        <authorList>
            <person name="do Nascimento N.C."/>
            <person name="Guimaraes A.M."/>
            <person name="Santos A.P."/>
            <person name="Sanmiguel P.J."/>
            <person name="Messick J.B."/>
        </authorList>
    </citation>
    <scope>NUCLEOTIDE SEQUENCE [LARGE SCALE GENOMIC DNA]</scope>
    <source>
        <strain evidence="7 8">Illinois</strain>
    </source>
</reference>
<evidence type="ECO:0000259" key="6">
    <source>
        <dbReference type="SMART" id="SM00739"/>
    </source>
</evidence>
<proteinExistence type="inferred from homology"/>
<comment type="subunit">
    <text evidence="5">Part of the 50S ribosomal subunit.</text>
</comment>
<evidence type="ECO:0000256" key="3">
    <source>
        <dbReference type="ARBA" id="ARBA00023274"/>
    </source>
</evidence>
<dbReference type="GO" id="GO:1990904">
    <property type="term" value="C:ribonucleoprotein complex"/>
    <property type="evidence" value="ECO:0007669"/>
    <property type="project" value="UniProtKB-KW"/>
</dbReference>
<evidence type="ECO:0000256" key="4">
    <source>
        <dbReference type="ARBA" id="ARBA00035206"/>
    </source>
</evidence>
<keyword evidence="2 5" id="KW-0689">Ribosomal protein</keyword>
<dbReference type="InterPro" id="IPR005824">
    <property type="entry name" value="KOW"/>
</dbReference>
<evidence type="ECO:0000256" key="2">
    <source>
        <dbReference type="ARBA" id="ARBA00022980"/>
    </source>
</evidence>
<evidence type="ECO:0000313" key="7">
    <source>
        <dbReference type="EMBL" id="AEW45927.1"/>
    </source>
</evidence>
<gene>
    <name evidence="5 7" type="primary">rplX</name>
    <name evidence="7" type="ordered locus">MHC_05365</name>
</gene>
<dbReference type="Gene3D" id="2.30.30.30">
    <property type="match status" value="1"/>
</dbReference>
<dbReference type="Pfam" id="PF00467">
    <property type="entry name" value="KOW"/>
    <property type="match status" value="1"/>
</dbReference>
<organism evidence="7 8">
    <name type="scientific">Mycoplasma haemocanis (strain Illinois)</name>
    <dbReference type="NCBI Taxonomy" id="1111676"/>
    <lineage>
        <taxon>Bacteria</taxon>
        <taxon>Bacillati</taxon>
        <taxon>Mycoplasmatota</taxon>
        <taxon>Mollicutes</taxon>
        <taxon>Mycoplasmataceae</taxon>
        <taxon>Mycoplasma</taxon>
    </lineage>
</organism>
<sequence>MNKICRKDKVKVIYGRNKGAVGVVTRVFPTEGKIIIEGVNKVKRHKKGADGESGLVEKEAPLNVSKVVLLDPKTDKPVKIRFEVKDGKKVRVNKKTGEEIPKLV</sequence>
<dbReference type="PANTHER" id="PTHR12903">
    <property type="entry name" value="MITOCHONDRIAL RIBOSOMAL PROTEIN L24"/>
    <property type="match status" value="1"/>
</dbReference>
<keyword evidence="3 5" id="KW-0687">Ribonucleoprotein</keyword>
<comment type="function">
    <text evidence="5">One of the proteins that surrounds the polypeptide exit tunnel on the outside of the subunit.</text>
</comment>
<dbReference type="CDD" id="cd06089">
    <property type="entry name" value="KOW_RPL26"/>
    <property type="match status" value="1"/>
</dbReference>
<dbReference type="GO" id="GO:0005840">
    <property type="term" value="C:ribosome"/>
    <property type="evidence" value="ECO:0007669"/>
    <property type="project" value="UniProtKB-KW"/>
</dbReference>
<accession>H6N8F5</accession>
<dbReference type="AlphaFoldDB" id="H6N8F5"/>
<dbReference type="InterPro" id="IPR041988">
    <property type="entry name" value="Ribosomal_uL24_KOW"/>
</dbReference>
<dbReference type="GO" id="GO:0006412">
    <property type="term" value="P:translation"/>
    <property type="evidence" value="ECO:0007669"/>
    <property type="project" value="UniProtKB-UniRule"/>
</dbReference>
<dbReference type="KEGG" id="mhe:MHC_05365"/>
<dbReference type="SMART" id="SM00739">
    <property type="entry name" value="KOW"/>
    <property type="match status" value="1"/>
</dbReference>
<dbReference type="OrthoDB" id="9807419at2"/>
<dbReference type="SUPFAM" id="SSF50104">
    <property type="entry name" value="Translation proteins SH3-like domain"/>
    <property type="match status" value="1"/>
</dbReference>
<keyword evidence="8" id="KW-1185">Reference proteome</keyword>
<dbReference type="InterPro" id="IPR003256">
    <property type="entry name" value="Ribosomal_uL24"/>
</dbReference>
<keyword evidence="5" id="KW-0694">RNA-binding</keyword>
<dbReference type="Pfam" id="PF17136">
    <property type="entry name" value="ribosomal_L24"/>
    <property type="match status" value="1"/>
</dbReference>
<dbReference type="InterPro" id="IPR057264">
    <property type="entry name" value="Ribosomal_uL24_C"/>
</dbReference>
<evidence type="ECO:0000313" key="8">
    <source>
        <dbReference type="Proteomes" id="UP000009135"/>
    </source>
</evidence>
<keyword evidence="5" id="KW-0699">rRNA-binding</keyword>
<feature type="domain" description="KOW" evidence="6">
    <location>
        <begin position="3"/>
        <end position="30"/>
    </location>
</feature>
<evidence type="ECO:0000256" key="1">
    <source>
        <dbReference type="ARBA" id="ARBA00010618"/>
    </source>
</evidence>